<evidence type="ECO:0000313" key="4">
    <source>
        <dbReference type="EMBL" id="TWF79068.1"/>
    </source>
</evidence>
<protein>
    <submittedName>
        <fullName evidence="4">Uncharacterized protein DUF1775</fullName>
    </submittedName>
</protein>
<reference evidence="4 5" key="1">
    <citation type="submission" date="2019-06" db="EMBL/GenBank/DDBJ databases">
        <title>Sequencing the genomes of 1000 actinobacteria strains.</title>
        <authorList>
            <person name="Klenk H.-P."/>
        </authorList>
    </citation>
    <scope>NUCLEOTIDE SEQUENCE [LARGE SCALE GENOMIC DNA]</scope>
    <source>
        <strain evidence="4 5">DSM 45671</strain>
    </source>
</reference>
<dbReference type="Gene3D" id="2.60.40.2230">
    <property type="entry name" value="Uncharacterised protein YcnI-like PF07987, DUF1775"/>
    <property type="match status" value="1"/>
</dbReference>
<accession>A0A561SW25</accession>
<dbReference type="RefSeq" id="WP_147257972.1">
    <property type="nucleotide sequence ID" value="NZ_VIWU01000001.1"/>
</dbReference>
<sequence>MLSAALRLVAVLVPLASLLVGAGIATAAPGGSGLVIEPDHVEPGARDVTLVFHMTDGAAPATGFRLFLPTGRPLVGVTAPTPPGWAVELTTTVLPGPAPSADGPVTEIVSAVAWTATEPRAAGAVDFTLHVDLMPEGAGPVRFRASRTDAAGSTVEWTDSWAEGGPKPAHDALKLALGTPRPAPVAADHGDHHGKAIAVPPPPPATPAGKATTVTAVLAATTALVMLLRALSRRQRRHLDRSMEP</sequence>
<feature type="chain" id="PRO_5021865854" evidence="2">
    <location>
        <begin position="28"/>
        <end position="245"/>
    </location>
</feature>
<keyword evidence="5" id="KW-1185">Reference proteome</keyword>
<evidence type="ECO:0000313" key="5">
    <source>
        <dbReference type="Proteomes" id="UP000321261"/>
    </source>
</evidence>
<name>A0A561SW25_9PSEU</name>
<dbReference type="EMBL" id="VIWU01000001">
    <property type="protein sequence ID" value="TWF79068.1"/>
    <property type="molecule type" value="Genomic_DNA"/>
</dbReference>
<comment type="caution">
    <text evidence="4">The sequence shown here is derived from an EMBL/GenBank/DDBJ whole genome shotgun (WGS) entry which is preliminary data.</text>
</comment>
<dbReference type="InterPro" id="IPR038507">
    <property type="entry name" value="YcnI-like_sf"/>
</dbReference>
<gene>
    <name evidence="4" type="ORF">FHX44_114994</name>
</gene>
<evidence type="ECO:0000259" key="3">
    <source>
        <dbReference type="Pfam" id="PF07987"/>
    </source>
</evidence>
<dbReference type="Proteomes" id="UP000321261">
    <property type="component" value="Unassembled WGS sequence"/>
</dbReference>
<evidence type="ECO:0000256" key="2">
    <source>
        <dbReference type="SAM" id="SignalP"/>
    </source>
</evidence>
<dbReference type="AlphaFoldDB" id="A0A561SW25"/>
<feature type="signal peptide" evidence="2">
    <location>
        <begin position="1"/>
        <end position="27"/>
    </location>
</feature>
<proteinExistence type="predicted"/>
<keyword evidence="1" id="KW-0472">Membrane</keyword>
<dbReference type="OrthoDB" id="3576686at2"/>
<feature type="domain" description="YncI copper-binding" evidence="3">
    <location>
        <begin position="50"/>
        <end position="177"/>
    </location>
</feature>
<keyword evidence="1" id="KW-0812">Transmembrane</keyword>
<organism evidence="4 5">
    <name type="scientific">Pseudonocardia hierapolitana</name>
    <dbReference type="NCBI Taxonomy" id="1128676"/>
    <lineage>
        <taxon>Bacteria</taxon>
        <taxon>Bacillati</taxon>
        <taxon>Actinomycetota</taxon>
        <taxon>Actinomycetes</taxon>
        <taxon>Pseudonocardiales</taxon>
        <taxon>Pseudonocardiaceae</taxon>
        <taxon>Pseudonocardia</taxon>
    </lineage>
</organism>
<evidence type="ECO:0000256" key="1">
    <source>
        <dbReference type="SAM" id="Phobius"/>
    </source>
</evidence>
<feature type="transmembrane region" description="Helical" evidence="1">
    <location>
        <begin position="211"/>
        <end position="231"/>
    </location>
</feature>
<dbReference type="Pfam" id="PF07987">
    <property type="entry name" value="DUF1775"/>
    <property type="match status" value="1"/>
</dbReference>
<dbReference type="InterPro" id="IPR012533">
    <property type="entry name" value="YcnI-copper_dom"/>
</dbReference>
<keyword evidence="1" id="KW-1133">Transmembrane helix</keyword>
<keyword evidence="2" id="KW-0732">Signal</keyword>